<protein>
    <submittedName>
        <fullName evidence="2">Uncharacterized protein</fullName>
    </submittedName>
</protein>
<dbReference type="Proteomes" id="UP000807306">
    <property type="component" value="Unassembled WGS sequence"/>
</dbReference>
<evidence type="ECO:0000313" key="2">
    <source>
        <dbReference type="EMBL" id="KAF9524339.1"/>
    </source>
</evidence>
<comment type="caution">
    <text evidence="2">The sequence shown here is derived from an EMBL/GenBank/DDBJ whole genome shotgun (WGS) entry which is preliminary data.</text>
</comment>
<organism evidence="2 3">
    <name type="scientific">Crepidotus variabilis</name>
    <dbReference type="NCBI Taxonomy" id="179855"/>
    <lineage>
        <taxon>Eukaryota</taxon>
        <taxon>Fungi</taxon>
        <taxon>Dikarya</taxon>
        <taxon>Basidiomycota</taxon>
        <taxon>Agaricomycotina</taxon>
        <taxon>Agaricomycetes</taxon>
        <taxon>Agaricomycetidae</taxon>
        <taxon>Agaricales</taxon>
        <taxon>Agaricineae</taxon>
        <taxon>Crepidotaceae</taxon>
        <taxon>Crepidotus</taxon>
    </lineage>
</organism>
<dbReference type="AlphaFoldDB" id="A0A9P6E891"/>
<proteinExistence type="predicted"/>
<evidence type="ECO:0000313" key="3">
    <source>
        <dbReference type="Proteomes" id="UP000807306"/>
    </source>
</evidence>
<accession>A0A9P6E891</accession>
<reference evidence="2" key="1">
    <citation type="submission" date="2020-11" db="EMBL/GenBank/DDBJ databases">
        <authorList>
            <consortium name="DOE Joint Genome Institute"/>
            <person name="Ahrendt S."/>
            <person name="Riley R."/>
            <person name="Andreopoulos W."/>
            <person name="Labutti K."/>
            <person name="Pangilinan J."/>
            <person name="Ruiz-Duenas F.J."/>
            <person name="Barrasa J.M."/>
            <person name="Sanchez-Garcia M."/>
            <person name="Camarero S."/>
            <person name="Miyauchi S."/>
            <person name="Serrano A."/>
            <person name="Linde D."/>
            <person name="Babiker R."/>
            <person name="Drula E."/>
            <person name="Ayuso-Fernandez I."/>
            <person name="Pacheco R."/>
            <person name="Padilla G."/>
            <person name="Ferreira P."/>
            <person name="Barriuso J."/>
            <person name="Kellner H."/>
            <person name="Castanera R."/>
            <person name="Alfaro M."/>
            <person name="Ramirez L."/>
            <person name="Pisabarro A.G."/>
            <person name="Kuo A."/>
            <person name="Tritt A."/>
            <person name="Lipzen A."/>
            <person name="He G."/>
            <person name="Yan M."/>
            <person name="Ng V."/>
            <person name="Cullen D."/>
            <person name="Martin F."/>
            <person name="Rosso M.-N."/>
            <person name="Henrissat B."/>
            <person name="Hibbett D."/>
            <person name="Martinez A.T."/>
            <person name="Grigoriev I.V."/>
        </authorList>
    </citation>
    <scope>NUCLEOTIDE SEQUENCE</scope>
    <source>
        <strain evidence="2">CBS 506.95</strain>
    </source>
</reference>
<sequence length="240" mass="26281">MDDSFDPLEKIFQKVEEESERRAQKELEREEAAELHDKPPVSKAQREKERRRGSISISRFGKVDENSASPSPTPLTPTISTITSNSPFYQAQIANGSTTSVASGASAFSGEHAHSEDRNHVTQMQHIAGKQSISSRIIPRRLSRANSTSVMPSTLNQVESNVIIGVSVQEATEDSAHPKGDDPVPVERRASVQALGVPSLRSKASRSSLMGTKTTNTSWISKARGFTLKFRRKAAEKQVV</sequence>
<evidence type="ECO:0000256" key="1">
    <source>
        <dbReference type="SAM" id="MobiDB-lite"/>
    </source>
</evidence>
<dbReference type="EMBL" id="MU157900">
    <property type="protein sequence ID" value="KAF9524339.1"/>
    <property type="molecule type" value="Genomic_DNA"/>
</dbReference>
<gene>
    <name evidence="2" type="ORF">CPB83DRAFT_877663</name>
</gene>
<feature type="region of interest" description="Disordered" evidence="1">
    <location>
        <begin position="99"/>
        <end position="119"/>
    </location>
</feature>
<name>A0A9P6E891_9AGAR</name>
<dbReference type="OrthoDB" id="3191896at2759"/>
<feature type="compositionally biased region" description="Low complexity" evidence="1">
    <location>
        <begin position="99"/>
        <end position="110"/>
    </location>
</feature>
<keyword evidence="3" id="KW-1185">Reference proteome</keyword>
<feature type="compositionally biased region" description="Basic and acidic residues" evidence="1">
    <location>
        <begin position="7"/>
        <end position="52"/>
    </location>
</feature>
<feature type="region of interest" description="Disordered" evidence="1">
    <location>
        <begin position="1"/>
        <end position="81"/>
    </location>
</feature>